<name>A0A846QJV5_9BACT</name>
<dbReference type="InterPro" id="IPR058031">
    <property type="entry name" value="AAA_lid_NorR"/>
</dbReference>
<evidence type="ECO:0000256" key="5">
    <source>
        <dbReference type="ARBA" id="ARBA00023015"/>
    </source>
</evidence>
<dbReference type="FunFam" id="3.40.50.2300:FF:000018">
    <property type="entry name" value="DNA-binding transcriptional regulator NtrC"/>
    <property type="match status" value="1"/>
</dbReference>
<dbReference type="InterPro" id="IPR025662">
    <property type="entry name" value="Sigma_54_int_dom_ATP-bd_1"/>
</dbReference>
<dbReference type="Gene3D" id="3.40.50.300">
    <property type="entry name" value="P-loop containing nucleotide triphosphate hydrolases"/>
    <property type="match status" value="1"/>
</dbReference>
<keyword evidence="2" id="KW-0547">Nucleotide-binding</keyword>
<dbReference type="InterPro" id="IPR003593">
    <property type="entry name" value="AAA+_ATPase"/>
</dbReference>
<keyword evidence="7" id="KW-0804">Transcription</keyword>
<dbReference type="SUPFAM" id="SSF52172">
    <property type="entry name" value="CheY-like"/>
    <property type="match status" value="1"/>
</dbReference>
<dbReference type="PANTHER" id="PTHR32071:SF113">
    <property type="entry name" value="ALGINATE BIOSYNTHESIS TRANSCRIPTIONAL REGULATORY PROTEIN ALGB"/>
    <property type="match status" value="1"/>
</dbReference>
<sequence>MREYGESRRVLVVDDEPALRLLVGAVLHDAGWHVMEAESAETALSMLPDAGPDVVLLDMRMPGMDGLEALGAIRAAVPGVPVVMLTAYGTVGSAVDAMKKGAFDYLTKPADNEELKAVLAKAWDYSRLVAENRELRRETGSVDGFIGQTAHMERVRELVAQAGPTEATVLVTGESGTGKELVAAALHQSSMRVRGPLIKVNCAALPADLLESELFGYVKGAFTGANRDKPGRFQLASGGTLFLDEIGELPMELQAKLLRALQERMVEPLGGVGAVPVDVRIIAATNRDLAVEVAAGRFREDLYFRLNVLEVHIPPLRERMEDLPLLVAHLLEKLGRKNRKPVREVGPRFLEALAGYSWPGNVRELENALERALVLSRTDSLSVTDLPPQVLAGHAAPRMVPAPVGVSEEEAMASSMSPFAEPEPYIAYRPGPTSLDDAERQALMDALDAHGGHRQKTADALGISRRTLQYKLRKYGLARRG</sequence>
<gene>
    <name evidence="11" type="ORF">GGQ74_002094</name>
</gene>
<dbReference type="Gene3D" id="1.10.8.60">
    <property type="match status" value="1"/>
</dbReference>
<dbReference type="Pfam" id="PF02954">
    <property type="entry name" value="HTH_8"/>
    <property type="match status" value="1"/>
</dbReference>
<evidence type="ECO:0000259" key="9">
    <source>
        <dbReference type="PROSITE" id="PS50045"/>
    </source>
</evidence>
<dbReference type="InterPro" id="IPR002078">
    <property type="entry name" value="Sigma_54_int"/>
</dbReference>
<evidence type="ECO:0000259" key="10">
    <source>
        <dbReference type="PROSITE" id="PS50110"/>
    </source>
</evidence>
<accession>A0A846QJV5</accession>
<evidence type="ECO:0000313" key="12">
    <source>
        <dbReference type="Proteomes" id="UP000580856"/>
    </source>
</evidence>
<evidence type="ECO:0000256" key="7">
    <source>
        <dbReference type="ARBA" id="ARBA00023163"/>
    </source>
</evidence>
<evidence type="ECO:0000256" key="8">
    <source>
        <dbReference type="PROSITE-ProRule" id="PRU00169"/>
    </source>
</evidence>
<dbReference type="PROSITE" id="PS50110">
    <property type="entry name" value="RESPONSE_REGULATORY"/>
    <property type="match status" value="1"/>
</dbReference>
<dbReference type="GO" id="GO:0006355">
    <property type="term" value="P:regulation of DNA-templated transcription"/>
    <property type="evidence" value="ECO:0007669"/>
    <property type="project" value="InterPro"/>
</dbReference>
<dbReference type="SUPFAM" id="SSF46689">
    <property type="entry name" value="Homeodomain-like"/>
    <property type="match status" value="1"/>
</dbReference>
<dbReference type="InterPro" id="IPR027417">
    <property type="entry name" value="P-loop_NTPase"/>
</dbReference>
<dbReference type="PANTHER" id="PTHR32071">
    <property type="entry name" value="TRANSCRIPTIONAL REGULATORY PROTEIN"/>
    <property type="match status" value="1"/>
</dbReference>
<keyword evidence="12" id="KW-1185">Reference proteome</keyword>
<feature type="domain" description="Sigma-54 factor interaction" evidence="9">
    <location>
        <begin position="145"/>
        <end position="374"/>
    </location>
</feature>
<evidence type="ECO:0000256" key="1">
    <source>
        <dbReference type="ARBA" id="ARBA00022553"/>
    </source>
</evidence>
<dbReference type="SMART" id="SM00382">
    <property type="entry name" value="AAA"/>
    <property type="match status" value="1"/>
</dbReference>
<comment type="caution">
    <text evidence="11">The sequence shown here is derived from an EMBL/GenBank/DDBJ whole genome shotgun (WGS) entry which is preliminary data.</text>
</comment>
<proteinExistence type="predicted"/>
<dbReference type="InterPro" id="IPR002197">
    <property type="entry name" value="HTH_Fis"/>
</dbReference>
<dbReference type="InterPro" id="IPR025944">
    <property type="entry name" value="Sigma_54_int_dom_CS"/>
</dbReference>
<dbReference type="Pfam" id="PF25601">
    <property type="entry name" value="AAA_lid_14"/>
    <property type="match status" value="1"/>
</dbReference>
<dbReference type="Proteomes" id="UP000580856">
    <property type="component" value="Unassembled WGS sequence"/>
</dbReference>
<keyword evidence="4" id="KW-0902">Two-component regulatory system</keyword>
<evidence type="ECO:0000256" key="2">
    <source>
        <dbReference type="ARBA" id="ARBA00022741"/>
    </source>
</evidence>
<dbReference type="GO" id="GO:0005524">
    <property type="term" value="F:ATP binding"/>
    <property type="evidence" value="ECO:0007669"/>
    <property type="project" value="UniProtKB-KW"/>
</dbReference>
<dbReference type="CDD" id="cd00009">
    <property type="entry name" value="AAA"/>
    <property type="match status" value="1"/>
</dbReference>
<dbReference type="InterPro" id="IPR025943">
    <property type="entry name" value="Sigma_54_int_dom_ATP-bd_2"/>
</dbReference>
<reference evidence="11 12" key="1">
    <citation type="submission" date="2020-03" db="EMBL/GenBank/DDBJ databases">
        <title>Genomic Encyclopedia of Type Strains, Phase IV (KMG-IV): sequencing the most valuable type-strain genomes for metagenomic binning, comparative biology and taxonomic classification.</title>
        <authorList>
            <person name="Goeker M."/>
        </authorList>
    </citation>
    <scope>NUCLEOTIDE SEQUENCE [LARGE SCALE GENOMIC DNA]</scope>
    <source>
        <strain evidence="11 12">DSM 24233</strain>
    </source>
</reference>
<dbReference type="SUPFAM" id="SSF52540">
    <property type="entry name" value="P-loop containing nucleoside triphosphate hydrolases"/>
    <property type="match status" value="1"/>
</dbReference>
<dbReference type="InterPro" id="IPR009057">
    <property type="entry name" value="Homeodomain-like_sf"/>
</dbReference>
<protein>
    <submittedName>
        <fullName evidence="11">Two-component system NtrC family response regulator</fullName>
    </submittedName>
</protein>
<dbReference type="SMART" id="SM00448">
    <property type="entry name" value="REC"/>
    <property type="match status" value="1"/>
</dbReference>
<feature type="modified residue" description="4-aspartylphosphate" evidence="8">
    <location>
        <position position="58"/>
    </location>
</feature>
<dbReference type="InterPro" id="IPR011006">
    <property type="entry name" value="CheY-like_superfamily"/>
</dbReference>
<dbReference type="Gene3D" id="3.40.50.2300">
    <property type="match status" value="1"/>
</dbReference>
<dbReference type="PRINTS" id="PR01590">
    <property type="entry name" value="HTHFIS"/>
</dbReference>
<dbReference type="PROSITE" id="PS00676">
    <property type="entry name" value="SIGMA54_INTERACT_2"/>
    <property type="match status" value="1"/>
</dbReference>
<dbReference type="EMBL" id="JAATJA010000002">
    <property type="protein sequence ID" value="NJB68421.1"/>
    <property type="molecule type" value="Genomic_DNA"/>
</dbReference>
<feature type="domain" description="Response regulatory" evidence="10">
    <location>
        <begin position="9"/>
        <end position="123"/>
    </location>
</feature>
<dbReference type="GO" id="GO:0000160">
    <property type="term" value="P:phosphorelay signal transduction system"/>
    <property type="evidence" value="ECO:0007669"/>
    <property type="project" value="UniProtKB-KW"/>
</dbReference>
<dbReference type="AlphaFoldDB" id="A0A846QJV5"/>
<dbReference type="PROSITE" id="PS00688">
    <property type="entry name" value="SIGMA54_INTERACT_3"/>
    <property type="match status" value="1"/>
</dbReference>
<dbReference type="PROSITE" id="PS50045">
    <property type="entry name" value="SIGMA54_INTERACT_4"/>
    <property type="match status" value="1"/>
</dbReference>
<keyword evidence="3" id="KW-0067">ATP-binding</keyword>
<evidence type="ECO:0000256" key="3">
    <source>
        <dbReference type="ARBA" id="ARBA00022840"/>
    </source>
</evidence>
<dbReference type="InterPro" id="IPR001789">
    <property type="entry name" value="Sig_transdc_resp-reg_receiver"/>
</dbReference>
<keyword evidence="6" id="KW-0238">DNA-binding</keyword>
<evidence type="ECO:0000256" key="6">
    <source>
        <dbReference type="ARBA" id="ARBA00023125"/>
    </source>
</evidence>
<evidence type="ECO:0000256" key="4">
    <source>
        <dbReference type="ARBA" id="ARBA00023012"/>
    </source>
</evidence>
<keyword evidence="1 8" id="KW-0597">Phosphoprotein</keyword>
<dbReference type="Pfam" id="PF00072">
    <property type="entry name" value="Response_reg"/>
    <property type="match status" value="1"/>
</dbReference>
<dbReference type="Pfam" id="PF00158">
    <property type="entry name" value="Sigma54_activat"/>
    <property type="match status" value="1"/>
</dbReference>
<dbReference type="PROSITE" id="PS00675">
    <property type="entry name" value="SIGMA54_INTERACT_1"/>
    <property type="match status" value="1"/>
</dbReference>
<dbReference type="FunFam" id="3.40.50.300:FF:000006">
    <property type="entry name" value="DNA-binding transcriptional regulator NtrC"/>
    <property type="match status" value="1"/>
</dbReference>
<evidence type="ECO:0000313" key="11">
    <source>
        <dbReference type="EMBL" id="NJB68421.1"/>
    </source>
</evidence>
<keyword evidence="5" id="KW-0805">Transcription regulation</keyword>
<dbReference type="GO" id="GO:0043565">
    <property type="term" value="F:sequence-specific DNA binding"/>
    <property type="evidence" value="ECO:0007669"/>
    <property type="project" value="InterPro"/>
</dbReference>
<dbReference type="RefSeq" id="WP_167941491.1">
    <property type="nucleotide sequence ID" value="NZ_JAATJA010000002.1"/>
</dbReference>
<organism evidence="11 12">
    <name type="scientific">Desulfobaculum xiamenense</name>
    <dbReference type="NCBI Taxonomy" id="995050"/>
    <lineage>
        <taxon>Bacteria</taxon>
        <taxon>Pseudomonadati</taxon>
        <taxon>Thermodesulfobacteriota</taxon>
        <taxon>Desulfovibrionia</taxon>
        <taxon>Desulfovibrionales</taxon>
        <taxon>Desulfovibrionaceae</taxon>
        <taxon>Desulfobaculum</taxon>
    </lineage>
</organism>
<dbReference type="Gene3D" id="1.10.10.60">
    <property type="entry name" value="Homeodomain-like"/>
    <property type="match status" value="1"/>
</dbReference>